<organism evidence="1 2">
    <name type="scientific">Zarea fungicola</name>
    <dbReference type="NCBI Taxonomy" id="93591"/>
    <lineage>
        <taxon>Eukaryota</taxon>
        <taxon>Fungi</taxon>
        <taxon>Dikarya</taxon>
        <taxon>Ascomycota</taxon>
        <taxon>Pezizomycotina</taxon>
        <taxon>Sordariomycetes</taxon>
        <taxon>Hypocreomycetidae</taxon>
        <taxon>Hypocreales</taxon>
        <taxon>Cordycipitaceae</taxon>
        <taxon>Zarea</taxon>
    </lineage>
</organism>
<proteinExistence type="predicted"/>
<keyword evidence="2" id="KW-1185">Reference proteome</keyword>
<gene>
    <name evidence="1" type="ORF">NQ176_g4083</name>
</gene>
<dbReference type="EMBL" id="JANJQO010000422">
    <property type="protein sequence ID" value="KAJ2977953.1"/>
    <property type="molecule type" value="Genomic_DNA"/>
</dbReference>
<protein>
    <submittedName>
        <fullName evidence="1">Uncharacterized protein</fullName>
    </submittedName>
</protein>
<sequence length="1558" mass="174637">MNPALPVMGHRLCQVYPPPESDIETEVDIIAIHGLDTKSPDTWIWKSEGFNVNWLQDSHMLPRRFPKARIFTCDWPADLWEQPDSVQKTFEALARLLLAAIKSRPTVPNDPDRKIVFIASCLGGIILMKALVMADHEYLSVKQATGGIVFLATPFQGSSFQDVAKWAEPGLKAWALIKNKKVSNLLQYAMSNKELEELVRSFTGFCRPDNISRNVATFYETRTSSLPRKLFPRLPTSLSQQKPLVDERSSTLEMVPHPLPIDQSHVLMNKFRGNDDPGYISVTGRLEIILQNVLKNSPLQKADDLVRKDHYSLKNLAIERLSGKLLPMEHCYINLAIVEQPNHQANQSEEGEKAQKSPEFSLLSRLKVETPPTDAQVSLPNLFEPRKARDGQMRPPNRILIRGRAGVGKTTLCKKMVYEFTHKRMWQDLFHRVLWLPLRNLKGRGQGGRYTFEDLFIDEYFAHHSERNQLANALRGTIDNGKTLFILDGLDEVSRDLNDDMFQFLAVLLNQHNVIITSRPNAAPLITLDPIDLEVETVGFYPAQVTAYITNAYTNRETGQCDSETVRGIKNFLKSHPIMQGLMRIPIQLDAFCYTWDGSGDKAVPETMTAVYTDIEDRLWRKDDVNLGNHPRSRVQGLRQGEILRYVEDELHLLEVLAFTGMVNDFIDFSPMQRDAILVNLCLPGNKRFFDEILERVSFLRASGPSLDHDDQNYHFLHLTFQEYFAAKYFIRQWEARKPLKCLKFETGKLEDIEPVIFLQRHKYSARYDIVWRFVAGLLNGTETLRFFEAIEDEPRDLLGPTHERLVMHCLSEVDSSKDLPNRSDLEARLAQWLLLECRLTGSSLLARESECPEKTLLMALQTYTSYGTGELMEELWRTGRQLSEAIVSAMAVLLRDEHEFVRASAAKALSGQSSVPEEAFDTLAVMIRDNHEVPLSYASIALRRQPNLPQSTIDILTALLGDKKAQVQSRAAGALAGQSNLPERTITALAAMLESPDAAVRAIAAKILHVQSYLPKSITAGLQLLRKDSDWHKRSCAAVALGRRSNLPSATISALAEVILYDHLYPSHMEEQRRTLNLSETTIMGLVSLISDNDHQLKEIAGNILKTESSIPEAALTMLVTLLNDNDHHTRRTADSVLMSRPELPETIIPMLIAILKDKKGDTPLLVDDGLWDDLGKPGLAEEAVLALIPILRDEDAITAFVAARTLGSQSLLPPAAVTALLLLIKDKDINVRSWATIALQGQPNQPEATKALVALLRDKESFARSCAFDVVEKHTKLPAEIILELVALLKSEAAPWQCSAAKALSDQLNLPKAAVSALTAMLQESDRDVRGWAAIALQSQLELLEAITPPLISALEDKDENKRYLAMRVLRRQQNLPDKAVNILMTMFGEDDDARELVRAQSHLPETAVALLVAMLRDKKVNDFAAETLRDQSHLSEAAVASLVALLGDRGTNTLAAAALSGQSHLPDSAVTALIVMLGNNERYRLTHAVRALEAQSKLPDAAAIALLATLEDKVLESMGMFREPERQAEVSSRTVRNLRLVEFFPKRRAPDILFR</sequence>
<name>A0ACC1NFZ5_9HYPO</name>
<dbReference type="Proteomes" id="UP001143910">
    <property type="component" value="Unassembled WGS sequence"/>
</dbReference>
<comment type="caution">
    <text evidence="1">The sequence shown here is derived from an EMBL/GenBank/DDBJ whole genome shotgun (WGS) entry which is preliminary data.</text>
</comment>
<evidence type="ECO:0000313" key="1">
    <source>
        <dbReference type="EMBL" id="KAJ2977953.1"/>
    </source>
</evidence>
<accession>A0ACC1NFZ5</accession>
<reference evidence="1" key="1">
    <citation type="submission" date="2022-08" db="EMBL/GenBank/DDBJ databases">
        <title>Genome Sequence of Lecanicillium fungicola.</title>
        <authorList>
            <person name="Buettner E."/>
        </authorList>
    </citation>
    <scope>NUCLEOTIDE SEQUENCE</scope>
    <source>
        <strain evidence="1">Babe33</strain>
    </source>
</reference>
<evidence type="ECO:0000313" key="2">
    <source>
        <dbReference type="Proteomes" id="UP001143910"/>
    </source>
</evidence>